<evidence type="ECO:0000256" key="2">
    <source>
        <dbReference type="ARBA" id="ARBA00001946"/>
    </source>
</evidence>
<dbReference type="EMBL" id="SLXI01000003">
    <property type="protein sequence ID" value="TCP12921.1"/>
    <property type="molecule type" value="Genomic_DNA"/>
</dbReference>
<protein>
    <recommendedName>
        <fullName evidence="11">Inositol-1-monophosphatase</fullName>
        <ecNumber evidence="11">3.1.3.25</ecNumber>
    </recommendedName>
</protein>
<accession>A0A4R2N0L0</accession>
<evidence type="ECO:0000256" key="7">
    <source>
        <dbReference type="ARBA" id="ARBA00022842"/>
    </source>
</evidence>
<evidence type="ECO:0000256" key="3">
    <source>
        <dbReference type="ARBA" id="ARBA00009759"/>
    </source>
</evidence>
<dbReference type="Pfam" id="PF00459">
    <property type="entry name" value="Inositol_P"/>
    <property type="match status" value="1"/>
</dbReference>
<dbReference type="PROSITE" id="PS00630">
    <property type="entry name" value="IMP_2"/>
    <property type="match status" value="1"/>
</dbReference>
<evidence type="ECO:0000256" key="9">
    <source>
        <dbReference type="ARBA" id="ARBA00063608"/>
    </source>
</evidence>
<dbReference type="PROSITE" id="PS00629">
    <property type="entry name" value="IMP_1"/>
    <property type="match status" value="1"/>
</dbReference>
<dbReference type="GO" id="GO:0046872">
    <property type="term" value="F:metal ion binding"/>
    <property type="evidence" value="ECO:0007669"/>
    <property type="project" value="UniProtKB-KW"/>
</dbReference>
<dbReference type="PRINTS" id="PR01959">
    <property type="entry name" value="SBIMPHPHTASE"/>
</dbReference>
<gene>
    <name evidence="12" type="ORF">EV697_103229</name>
</gene>
<dbReference type="CDD" id="cd01639">
    <property type="entry name" value="IMPase"/>
    <property type="match status" value="1"/>
</dbReference>
<dbReference type="PRINTS" id="PR00377">
    <property type="entry name" value="IMPHPHTASES"/>
</dbReference>
<dbReference type="PANTHER" id="PTHR20854">
    <property type="entry name" value="INOSITOL MONOPHOSPHATASE"/>
    <property type="match status" value="1"/>
</dbReference>
<comment type="caution">
    <text evidence="12">The sequence shown here is derived from an EMBL/GenBank/DDBJ whole genome shotgun (WGS) entry which is preliminary data.</text>
</comment>
<comment type="similarity">
    <text evidence="3 11">Belongs to the inositol monophosphatase superfamily.</text>
</comment>
<evidence type="ECO:0000256" key="5">
    <source>
        <dbReference type="ARBA" id="ARBA00022801"/>
    </source>
</evidence>
<keyword evidence="4 10" id="KW-0479">Metal-binding</keyword>
<dbReference type="InterPro" id="IPR020550">
    <property type="entry name" value="Inositol_monophosphatase_CS"/>
</dbReference>
<dbReference type="PANTHER" id="PTHR20854:SF4">
    <property type="entry name" value="INOSITOL-1-MONOPHOSPHATASE-RELATED"/>
    <property type="match status" value="1"/>
</dbReference>
<comment type="subunit">
    <text evidence="9">Homodimer. The rRNA transcription and antitermination complex (rrnTAC) consists of RNA polymerase (RNAP), NusA, NusB, NusE (rpsJ), NusG, SubB, ribosomal protein S4, DNA and precursor rRNA; S4 is more flexible than other subunits.</text>
</comment>
<comment type="catalytic activity">
    <reaction evidence="1 11">
        <text>a myo-inositol phosphate + H2O = myo-inositol + phosphate</text>
        <dbReference type="Rhea" id="RHEA:24056"/>
        <dbReference type="ChEBI" id="CHEBI:15377"/>
        <dbReference type="ChEBI" id="CHEBI:17268"/>
        <dbReference type="ChEBI" id="CHEBI:43474"/>
        <dbReference type="ChEBI" id="CHEBI:84139"/>
        <dbReference type="EC" id="3.1.3.25"/>
    </reaction>
</comment>
<evidence type="ECO:0000256" key="8">
    <source>
        <dbReference type="ARBA" id="ARBA00058693"/>
    </source>
</evidence>
<dbReference type="EC" id="3.1.3.25" evidence="11"/>
<name>A0A4R2N0L0_9PAST</name>
<keyword evidence="6" id="KW-0805">Transcription regulation</keyword>
<dbReference type="FunFam" id="3.30.540.10:FF:000003">
    <property type="entry name" value="Inositol-1-monophosphatase"/>
    <property type="match status" value="1"/>
</dbReference>
<dbReference type="AlphaFoldDB" id="A0A4R2N0L0"/>
<proteinExistence type="inferred from homology"/>
<feature type="binding site" evidence="10">
    <location>
        <position position="221"/>
    </location>
    <ligand>
        <name>Mg(2+)</name>
        <dbReference type="ChEBI" id="CHEBI:18420"/>
        <label>1</label>
        <note>catalytic</note>
    </ligand>
</feature>
<dbReference type="GO" id="GO:0006020">
    <property type="term" value="P:inositol metabolic process"/>
    <property type="evidence" value="ECO:0007669"/>
    <property type="project" value="TreeGrafter"/>
</dbReference>
<dbReference type="GO" id="GO:0046854">
    <property type="term" value="P:phosphatidylinositol phosphate biosynthetic process"/>
    <property type="evidence" value="ECO:0007669"/>
    <property type="project" value="InterPro"/>
</dbReference>
<reference evidence="12 13" key="1">
    <citation type="submission" date="2019-03" db="EMBL/GenBank/DDBJ databases">
        <title>Genomic Encyclopedia of Type Strains, Phase IV (KMG-IV): sequencing the most valuable type-strain genomes for metagenomic binning, comparative biology and taxonomic classification.</title>
        <authorList>
            <person name="Goeker M."/>
        </authorList>
    </citation>
    <scope>NUCLEOTIDE SEQUENCE [LARGE SCALE GENOMIC DNA]</scope>
    <source>
        <strain evidence="12 13">DSM 28231</strain>
    </source>
</reference>
<evidence type="ECO:0000313" key="12">
    <source>
        <dbReference type="EMBL" id="TCP12921.1"/>
    </source>
</evidence>
<feature type="binding site" evidence="10">
    <location>
        <position position="76"/>
    </location>
    <ligand>
        <name>Mg(2+)</name>
        <dbReference type="ChEBI" id="CHEBI:18420"/>
        <label>1</label>
        <note>catalytic</note>
    </ligand>
</feature>
<dbReference type="FunFam" id="3.40.190.80:FF:000002">
    <property type="entry name" value="Inositol-1-monophosphatase"/>
    <property type="match status" value="1"/>
</dbReference>
<feature type="binding site" evidence="10">
    <location>
        <position position="93"/>
    </location>
    <ligand>
        <name>Mg(2+)</name>
        <dbReference type="ChEBI" id="CHEBI:18420"/>
        <label>2</label>
    </ligand>
</feature>
<comment type="function">
    <text evidence="8">Part of the processive rRNA transcription and antitermination complex (rrnTAC). The complex forms an RNA-chaperone ring around the RNA exit tunnel of RNA polymerase (RNAP). It supports rapid transcription and antitermination of rRNA operons, cotranscriptional rRNA folding, and annealing of distal rRNA regions to allow correct ribosome biogenesis. This subunit may play a central role in organizing the structure.</text>
</comment>
<feature type="binding site" evidence="10">
    <location>
        <position position="95"/>
    </location>
    <ligand>
        <name>Mg(2+)</name>
        <dbReference type="ChEBI" id="CHEBI:18420"/>
        <label>1</label>
        <note>catalytic</note>
    </ligand>
</feature>
<dbReference type="Gene3D" id="3.40.190.80">
    <property type="match status" value="1"/>
</dbReference>
<dbReference type="Proteomes" id="UP000294841">
    <property type="component" value="Unassembled WGS sequence"/>
</dbReference>
<keyword evidence="13" id="KW-1185">Reference proteome</keyword>
<dbReference type="SUPFAM" id="SSF56655">
    <property type="entry name" value="Carbohydrate phosphatase"/>
    <property type="match status" value="1"/>
</dbReference>
<keyword evidence="5 11" id="KW-0378">Hydrolase</keyword>
<organism evidence="12 13">
    <name type="scientific">Bisgaardia hudsonensis</name>
    <dbReference type="NCBI Taxonomy" id="109472"/>
    <lineage>
        <taxon>Bacteria</taxon>
        <taxon>Pseudomonadati</taxon>
        <taxon>Pseudomonadota</taxon>
        <taxon>Gammaproteobacteria</taxon>
        <taxon>Pasteurellales</taxon>
        <taxon>Pasteurellaceae</taxon>
        <taxon>Bisgaardia</taxon>
    </lineage>
</organism>
<dbReference type="GO" id="GO:0007165">
    <property type="term" value="P:signal transduction"/>
    <property type="evidence" value="ECO:0007669"/>
    <property type="project" value="TreeGrafter"/>
</dbReference>
<keyword evidence="6" id="KW-0804">Transcription</keyword>
<dbReference type="Gene3D" id="3.30.540.10">
    <property type="entry name" value="Fructose-1,6-Bisphosphatase, subunit A, domain 1"/>
    <property type="match status" value="1"/>
</dbReference>
<evidence type="ECO:0000256" key="11">
    <source>
        <dbReference type="RuleBase" id="RU364068"/>
    </source>
</evidence>
<dbReference type="InterPro" id="IPR022337">
    <property type="entry name" value="Inositol_monophosphatase_SuhB"/>
</dbReference>
<evidence type="ECO:0000313" key="13">
    <source>
        <dbReference type="Proteomes" id="UP000294841"/>
    </source>
</evidence>
<feature type="binding site" evidence="10">
    <location>
        <position position="96"/>
    </location>
    <ligand>
        <name>Mg(2+)</name>
        <dbReference type="ChEBI" id="CHEBI:18420"/>
        <label>1</label>
        <note>catalytic</note>
    </ligand>
</feature>
<dbReference type="InterPro" id="IPR033942">
    <property type="entry name" value="IMPase"/>
</dbReference>
<keyword evidence="7 10" id="KW-0460">Magnesium</keyword>
<dbReference type="NCBIfam" id="NF008027">
    <property type="entry name" value="PRK10757.1"/>
    <property type="match status" value="1"/>
</dbReference>
<dbReference type="GO" id="GO:0008934">
    <property type="term" value="F:inositol monophosphate 1-phosphatase activity"/>
    <property type="evidence" value="ECO:0007669"/>
    <property type="project" value="InterPro"/>
</dbReference>
<evidence type="ECO:0000256" key="1">
    <source>
        <dbReference type="ARBA" id="ARBA00001033"/>
    </source>
</evidence>
<evidence type="ECO:0000256" key="6">
    <source>
        <dbReference type="ARBA" id="ARBA00022814"/>
    </source>
</evidence>
<dbReference type="InterPro" id="IPR000760">
    <property type="entry name" value="Inositol_monophosphatase-like"/>
</dbReference>
<sequence>MFFLKSGGNMNPMLNIAIRAARKAGNVIAKGYERRDEIQTITKSENDFVTNIDKASEAAIIEVIKASYPEHTIITEESGALQGKDNDTQWVIDPLDGTTNFVYGLPHFSVSIAIRVKGRTEVGVVYDPIRNELFTAVRGEGAKLNDIRLRVDNKRELTGTILATGFPFKKKALMPTQFAMMSSLSAESADFRRTGSAALDLCYVAAKRVDGYFEMGIKAWDIAAGDLIVREAGGLVCDFNGNHNYLTDGHIVAASPRIVKEILNKIQPCLSDTLRS</sequence>
<dbReference type="GO" id="GO:0031564">
    <property type="term" value="P:transcription antitermination"/>
    <property type="evidence" value="ECO:0007669"/>
    <property type="project" value="UniProtKB-KW"/>
</dbReference>
<evidence type="ECO:0000256" key="4">
    <source>
        <dbReference type="ARBA" id="ARBA00022723"/>
    </source>
</evidence>
<evidence type="ECO:0000256" key="10">
    <source>
        <dbReference type="PIRSR" id="PIRSR600760-2"/>
    </source>
</evidence>
<comment type="cofactor">
    <cofactor evidence="2 10 11">
        <name>Mg(2+)</name>
        <dbReference type="ChEBI" id="CHEBI:18420"/>
    </cofactor>
</comment>
<keyword evidence="6" id="KW-0889">Transcription antitermination</keyword>
<dbReference type="InterPro" id="IPR020583">
    <property type="entry name" value="Inositol_monoP_metal-BS"/>
</dbReference>